<dbReference type="PROSITE" id="PS00455">
    <property type="entry name" value="AMP_BINDING"/>
    <property type="match status" value="1"/>
</dbReference>
<reference evidence="5 6" key="1">
    <citation type="submission" date="2019-07" db="EMBL/GenBank/DDBJ databases">
        <authorList>
            <person name="Kim J."/>
        </authorList>
    </citation>
    <scope>NUCLEOTIDE SEQUENCE [LARGE SCALE GENOMIC DNA]</scope>
    <source>
        <strain evidence="5 6">N4</strain>
    </source>
</reference>
<dbReference type="AlphaFoldDB" id="A0A559IYT2"/>
<evidence type="ECO:0000259" key="3">
    <source>
        <dbReference type="Pfam" id="PF00501"/>
    </source>
</evidence>
<dbReference type="Gene3D" id="3.30.300.30">
    <property type="match status" value="1"/>
</dbReference>
<sequence>MIRVNRMEVTRKDFEQLLFKVGQQQVMKDVTGKILALCISDPAHLLACIQYLRSQRGSILLLHGETPQQRAIQLAQQAGCHGLLWGSYDTYIPVDPSAAMQEDAFLYQYSSGTTGDAKLIKRKWTHIETEIAAYNQALGGSAEEVPIVLVPMSHSYGLICGVLASLARGATPIMITNRNPKLTWSIIRENPKHIVYGIPSLYHVLLGFSSETTRMDRVMSSGAPMLDSLLSQLQVRANDVMQQYGCSEIGCISLSQQVSSSSDIGTPLRHLQVHTGDSADNPSEIEIVVGNWTHGTKDIGFWSYDGQLQVVGRMDDVINVSGLKVFPQEVETIIGMLPEVNEVVVYRGIHPIIGECVQAQVVLEAPLEVKAIRDWCIQQLPPYKVPAEIEIVTEIRKMPSGKISRRLLEKGGS</sequence>
<dbReference type="OrthoDB" id="9803968at2"/>
<dbReference type="PANTHER" id="PTHR43201">
    <property type="entry name" value="ACYL-COA SYNTHETASE"/>
    <property type="match status" value="1"/>
</dbReference>
<dbReference type="InterPro" id="IPR025110">
    <property type="entry name" value="AMP-bd_C"/>
</dbReference>
<evidence type="ECO:0000256" key="1">
    <source>
        <dbReference type="ARBA" id="ARBA00006432"/>
    </source>
</evidence>
<dbReference type="InterPro" id="IPR045851">
    <property type="entry name" value="AMP-bd_C_sf"/>
</dbReference>
<evidence type="ECO:0000313" key="6">
    <source>
        <dbReference type="Proteomes" id="UP000318102"/>
    </source>
</evidence>
<dbReference type="Pfam" id="PF13193">
    <property type="entry name" value="AMP-binding_C"/>
    <property type="match status" value="1"/>
</dbReference>
<keyword evidence="6" id="KW-1185">Reference proteome</keyword>
<dbReference type="GO" id="GO:0031956">
    <property type="term" value="F:medium-chain fatty acid-CoA ligase activity"/>
    <property type="evidence" value="ECO:0007669"/>
    <property type="project" value="TreeGrafter"/>
</dbReference>
<dbReference type="InterPro" id="IPR000873">
    <property type="entry name" value="AMP-dep_synth/lig_dom"/>
</dbReference>
<dbReference type="PANTHER" id="PTHR43201:SF5">
    <property type="entry name" value="MEDIUM-CHAIN ACYL-COA LIGASE ACSF2, MITOCHONDRIAL"/>
    <property type="match status" value="1"/>
</dbReference>
<keyword evidence="2" id="KW-0436">Ligase</keyword>
<dbReference type="Proteomes" id="UP000318102">
    <property type="component" value="Unassembled WGS sequence"/>
</dbReference>
<dbReference type="SUPFAM" id="SSF56801">
    <property type="entry name" value="Acetyl-CoA synthetase-like"/>
    <property type="match status" value="1"/>
</dbReference>
<dbReference type="InterPro" id="IPR020845">
    <property type="entry name" value="AMP-binding_CS"/>
</dbReference>
<dbReference type="GO" id="GO:0006631">
    <property type="term" value="P:fatty acid metabolic process"/>
    <property type="evidence" value="ECO:0007669"/>
    <property type="project" value="TreeGrafter"/>
</dbReference>
<dbReference type="EMBL" id="VNJK01000001">
    <property type="protein sequence ID" value="TVX92747.1"/>
    <property type="molecule type" value="Genomic_DNA"/>
</dbReference>
<comment type="caution">
    <text evidence="5">The sequence shown here is derived from an EMBL/GenBank/DDBJ whole genome shotgun (WGS) entry which is preliminary data.</text>
</comment>
<proteinExistence type="inferred from homology"/>
<name>A0A559IYT2_9BACL</name>
<dbReference type="InterPro" id="IPR042099">
    <property type="entry name" value="ANL_N_sf"/>
</dbReference>
<gene>
    <name evidence="5" type="ORF">FPZ44_06590</name>
</gene>
<evidence type="ECO:0000313" key="5">
    <source>
        <dbReference type="EMBL" id="TVX92747.1"/>
    </source>
</evidence>
<dbReference type="RefSeq" id="WP_144988509.1">
    <property type="nucleotide sequence ID" value="NZ_VNJK01000001.1"/>
</dbReference>
<dbReference type="Gene3D" id="3.40.50.12780">
    <property type="entry name" value="N-terminal domain of ligase-like"/>
    <property type="match status" value="1"/>
</dbReference>
<feature type="domain" description="AMP-dependent synthetase/ligase" evidence="3">
    <location>
        <begin position="83"/>
        <end position="279"/>
    </location>
</feature>
<dbReference type="CDD" id="cd04433">
    <property type="entry name" value="AFD_class_I"/>
    <property type="match status" value="1"/>
</dbReference>
<evidence type="ECO:0000259" key="4">
    <source>
        <dbReference type="Pfam" id="PF13193"/>
    </source>
</evidence>
<accession>A0A559IYT2</accession>
<protein>
    <submittedName>
        <fullName evidence="5">AMP-binding protein</fullName>
    </submittedName>
</protein>
<comment type="similarity">
    <text evidence="1">Belongs to the ATP-dependent AMP-binding enzyme family.</text>
</comment>
<dbReference type="Pfam" id="PF00501">
    <property type="entry name" value="AMP-binding"/>
    <property type="match status" value="1"/>
</dbReference>
<evidence type="ECO:0000256" key="2">
    <source>
        <dbReference type="ARBA" id="ARBA00022598"/>
    </source>
</evidence>
<organism evidence="5 6">
    <name type="scientific">Paenibacillus agilis</name>
    <dbReference type="NCBI Taxonomy" id="3020863"/>
    <lineage>
        <taxon>Bacteria</taxon>
        <taxon>Bacillati</taxon>
        <taxon>Bacillota</taxon>
        <taxon>Bacilli</taxon>
        <taxon>Bacillales</taxon>
        <taxon>Paenibacillaceae</taxon>
        <taxon>Paenibacillus</taxon>
    </lineage>
</organism>
<feature type="domain" description="AMP-binding enzyme C-terminal" evidence="4">
    <location>
        <begin position="329"/>
        <end position="402"/>
    </location>
</feature>